<protein>
    <submittedName>
        <fullName evidence="2">Uncharacterized protein</fullName>
    </submittedName>
</protein>
<evidence type="ECO:0000313" key="3">
    <source>
        <dbReference type="Proteomes" id="UP001187415"/>
    </source>
</evidence>
<proteinExistence type="predicted"/>
<evidence type="ECO:0000256" key="1">
    <source>
        <dbReference type="SAM" id="MobiDB-lite"/>
    </source>
</evidence>
<reference evidence="2" key="1">
    <citation type="submission" date="2023-07" db="EMBL/GenBank/DDBJ databases">
        <title>Chromosome-level Genome Assembly of Striped Snakehead (Channa striata).</title>
        <authorList>
            <person name="Liu H."/>
        </authorList>
    </citation>
    <scope>NUCLEOTIDE SEQUENCE</scope>
    <source>
        <strain evidence="2">Gz</strain>
        <tissue evidence="2">Muscle</tissue>
    </source>
</reference>
<evidence type="ECO:0000313" key="2">
    <source>
        <dbReference type="EMBL" id="KAK2842836.1"/>
    </source>
</evidence>
<accession>A0AA88MT26</accession>
<dbReference type="EMBL" id="JAUPFM010000009">
    <property type="protein sequence ID" value="KAK2842836.1"/>
    <property type="molecule type" value="Genomic_DNA"/>
</dbReference>
<comment type="caution">
    <text evidence="2">The sequence shown here is derived from an EMBL/GenBank/DDBJ whole genome shotgun (WGS) entry which is preliminary data.</text>
</comment>
<name>A0AA88MT26_CHASR</name>
<keyword evidence="3" id="KW-1185">Reference proteome</keyword>
<organism evidence="2 3">
    <name type="scientific">Channa striata</name>
    <name type="common">Snakehead murrel</name>
    <name type="synonym">Ophicephalus striatus</name>
    <dbReference type="NCBI Taxonomy" id="64152"/>
    <lineage>
        <taxon>Eukaryota</taxon>
        <taxon>Metazoa</taxon>
        <taxon>Chordata</taxon>
        <taxon>Craniata</taxon>
        <taxon>Vertebrata</taxon>
        <taxon>Euteleostomi</taxon>
        <taxon>Actinopterygii</taxon>
        <taxon>Neopterygii</taxon>
        <taxon>Teleostei</taxon>
        <taxon>Neoteleostei</taxon>
        <taxon>Acanthomorphata</taxon>
        <taxon>Anabantaria</taxon>
        <taxon>Anabantiformes</taxon>
        <taxon>Channoidei</taxon>
        <taxon>Channidae</taxon>
        <taxon>Channa</taxon>
    </lineage>
</organism>
<dbReference type="Proteomes" id="UP001187415">
    <property type="component" value="Unassembled WGS sequence"/>
</dbReference>
<feature type="region of interest" description="Disordered" evidence="1">
    <location>
        <begin position="92"/>
        <end position="124"/>
    </location>
</feature>
<gene>
    <name evidence="2" type="ORF">Q5P01_013036</name>
</gene>
<dbReference type="AlphaFoldDB" id="A0AA88MT26"/>
<sequence>MGQCRPTAKRARIPLLFVCAFPVQRDGHCAAGRQRKLRADSCPAAFRTRKLRAARDVGQQQEVGAHVAAGDGSADGSGPALPAGLRKWLLCGRSHHGHRPGSNRLRGTSGGSVNAAVPEPGRSV</sequence>